<dbReference type="KEGG" id="fax:FUAX_40260"/>
<reference evidence="1 2" key="1">
    <citation type="submission" date="2021-12" db="EMBL/GenBank/DDBJ databases">
        <title>Genome sequencing of bacteria with rrn-lacking chromosome and rrn-plasmid.</title>
        <authorList>
            <person name="Anda M."/>
            <person name="Iwasaki W."/>
        </authorList>
    </citation>
    <scope>NUCLEOTIDE SEQUENCE [LARGE SCALE GENOMIC DNA]</scope>
    <source>
        <strain evidence="1 2">DSM 100852</strain>
        <plasmid evidence="1 2">pFA1</plasmid>
    </source>
</reference>
<keyword evidence="1" id="KW-0614">Plasmid</keyword>
<dbReference type="EMBL" id="AP025315">
    <property type="protein sequence ID" value="BDD11594.1"/>
    <property type="molecule type" value="Genomic_DNA"/>
</dbReference>
<dbReference type="RefSeq" id="WP_338394726.1">
    <property type="nucleotide sequence ID" value="NZ_AP025315.1"/>
</dbReference>
<name>A0AAU9CHE4_9BACT</name>
<sequence>MKKSLLFFALFLISFSRGFSQHEIGYYHDISGLPIHGYYDELDYSPLIGVVFNKSISETYSEGAYYTKKGKKVGGMLLIKSRGIQYKKENEDEPITLEIKDLSAAVVGIDSFFVASNFSIERATGSYRKEKPELVQFLLEYEGRTYARHFNFGKSIVDGGRKHILQTFLLKYRDGSEWISFPNESSMRTRKTISERNNGKEMPGLPLPFMDKFSVKNRFLKKVREHFTDYPFVVADVEIGKITQTDFLTIIRYLKYKDKFERKEPIYFNKYWNETNKKDKATYYAELSMPDAIHWLLRYHDMNGKFLYGEQVDIYGNKMESSHFKSLYPSGVCRKASVFEAKKLQEVKLFDEQGKIHTKYSVSLADTDTIGTWSDKKKDVALNYTYLIDENGKELVFEKFTSRSFYDPIRKLTFHQEFKRGKLEKTYYVEEGGRKVYLACGRPSKFKVLRLSRVFSDRFYIPGKQSIKKASKIDTVMVSAIADGAKQTGLVWMKISESGIVESWKLLKTGLHADYQEELTDFLTAHYGQNSELTRKEKPYRIKGKKVAHEIVVPFTFTFSRFYDLEDKYYYMRWNPFLMNQFAPGIHFSL</sequence>
<keyword evidence="2" id="KW-1185">Reference proteome</keyword>
<geneLocation type="plasmid" evidence="1 2">
    <name>pFA1</name>
</geneLocation>
<gene>
    <name evidence="1" type="ORF">FUAX_40260</name>
</gene>
<protein>
    <submittedName>
        <fullName evidence="1">Uncharacterized protein</fullName>
    </submittedName>
</protein>
<dbReference type="AlphaFoldDB" id="A0AAU9CHE4"/>
<proteinExistence type="predicted"/>
<organism evidence="1 2">
    <name type="scientific">Fulvitalea axinellae</name>
    <dbReference type="NCBI Taxonomy" id="1182444"/>
    <lineage>
        <taxon>Bacteria</taxon>
        <taxon>Pseudomonadati</taxon>
        <taxon>Bacteroidota</taxon>
        <taxon>Cytophagia</taxon>
        <taxon>Cytophagales</taxon>
        <taxon>Persicobacteraceae</taxon>
        <taxon>Fulvitalea</taxon>
    </lineage>
</organism>
<dbReference type="Proteomes" id="UP001348817">
    <property type="component" value="Plasmid pFA1"/>
</dbReference>
<evidence type="ECO:0000313" key="1">
    <source>
        <dbReference type="EMBL" id="BDD11594.1"/>
    </source>
</evidence>
<accession>A0AAU9CHE4</accession>
<evidence type="ECO:0000313" key="2">
    <source>
        <dbReference type="Proteomes" id="UP001348817"/>
    </source>
</evidence>